<dbReference type="PANTHER" id="PTHR37298">
    <property type="entry name" value="UPF0111 PROTEIN YKAA"/>
    <property type="match status" value="1"/>
</dbReference>
<evidence type="ECO:0000256" key="1">
    <source>
        <dbReference type="ARBA" id="ARBA00008591"/>
    </source>
</evidence>
<proteinExistence type="inferred from homology"/>
<dbReference type="AlphaFoldDB" id="A0A2N8KW63"/>
<evidence type="ECO:0000313" key="2">
    <source>
        <dbReference type="EMBL" id="PND37703.1"/>
    </source>
</evidence>
<protein>
    <submittedName>
        <fullName evidence="2">DUF47 domain-containing protein</fullName>
    </submittedName>
</protein>
<dbReference type="Gene3D" id="1.20.58.220">
    <property type="entry name" value="Phosphate transport system protein phou homolog 2, domain 2"/>
    <property type="match status" value="1"/>
</dbReference>
<sequence>MSAHLTPKRNAFFELLASHTTRMVAGGNATLRLITGLGQPGAQTLELIEEVHEYETSADKILEDLIRLLYESFTTPINRDQLHTLALDLDRVLDELQHVCNAVGAYRINETTQEARTMAALVADACLRLDRAVLALPDKTRGQETLDLCKEIDRIEHEVDTLRKRAIKAMFEQEGDDAAAWRAIKLRELYSLLETVMEACKRAAGTIEEILIENA</sequence>
<reference evidence="2 3" key="1">
    <citation type="submission" date="2018-01" db="EMBL/GenBank/DDBJ databases">
        <title>Draft genome sequence of Paucibacter aquatile CR182 isolated from freshwater of the Nakdong River.</title>
        <authorList>
            <person name="Choi A."/>
            <person name="Chung E.J."/>
        </authorList>
    </citation>
    <scope>NUCLEOTIDE SEQUENCE [LARGE SCALE GENOMIC DNA]</scope>
    <source>
        <strain evidence="2 3">CR182</strain>
    </source>
</reference>
<dbReference type="OrthoDB" id="9797568at2"/>
<dbReference type="InterPro" id="IPR018445">
    <property type="entry name" value="Put_Phosphate_transp_reg"/>
</dbReference>
<name>A0A2N8KW63_9BURK</name>
<dbReference type="RefSeq" id="WP_102767623.1">
    <property type="nucleotide sequence ID" value="NZ_POSP01000003.1"/>
</dbReference>
<gene>
    <name evidence="2" type="ORF">C1O66_09330</name>
</gene>
<organism evidence="2 3">
    <name type="scientific">Kinneretia aquatilis</name>
    <dbReference type="NCBI Taxonomy" id="2070761"/>
    <lineage>
        <taxon>Bacteria</taxon>
        <taxon>Pseudomonadati</taxon>
        <taxon>Pseudomonadota</taxon>
        <taxon>Betaproteobacteria</taxon>
        <taxon>Burkholderiales</taxon>
        <taxon>Sphaerotilaceae</taxon>
        <taxon>Roseateles</taxon>
    </lineage>
</organism>
<dbReference type="InterPro" id="IPR038078">
    <property type="entry name" value="PhoU-like_sf"/>
</dbReference>
<dbReference type="SUPFAM" id="SSF109755">
    <property type="entry name" value="PhoU-like"/>
    <property type="match status" value="1"/>
</dbReference>
<keyword evidence="3" id="KW-1185">Reference proteome</keyword>
<accession>A0A2N8KW63</accession>
<evidence type="ECO:0000313" key="3">
    <source>
        <dbReference type="Proteomes" id="UP000235916"/>
    </source>
</evidence>
<dbReference type="EMBL" id="POSP01000003">
    <property type="protein sequence ID" value="PND37703.1"/>
    <property type="molecule type" value="Genomic_DNA"/>
</dbReference>
<dbReference type="Proteomes" id="UP000235916">
    <property type="component" value="Unassembled WGS sequence"/>
</dbReference>
<dbReference type="InterPro" id="IPR052912">
    <property type="entry name" value="UPF0111_domain"/>
</dbReference>
<comment type="similarity">
    <text evidence="1">Belongs to the UPF0111 family.</text>
</comment>
<comment type="caution">
    <text evidence="2">The sequence shown here is derived from an EMBL/GenBank/DDBJ whole genome shotgun (WGS) entry which is preliminary data.</text>
</comment>
<dbReference type="Pfam" id="PF01865">
    <property type="entry name" value="PhoU_div"/>
    <property type="match status" value="1"/>
</dbReference>
<dbReference type="PANTHER" id="PTHR37298:SF1">
    <property type="entry name" value="UPF0111 PROTEIN YKAA"/>
    <property type="match status" value="1"/>
</dbReference>